<dbReference type="RefSeq" id="WP_158024419.1">
    <property type="nucleotide sequence ID" value="NZ_MPDM01000014.1"/>
</dbReference>
<sequence length="112" mass="12735">TPKKTPSIHHQSQPKNRIIKNKEINKKSKNNKNKTTQPKKAMQSHQDIKEKIDTLSSYQTTPPQPKFPANKPKTSEEDLFPSLSATRIKLRAFTKAMQFEKLLPASHADTDG</sequence>
<feature type="non-terminal residue" evidence="2">
    <location>
        <position position="1"/>
    </location>
</feature>
<name>A0A1Q5PJ51_9ACTO</name>
<dbReference type="Proteomes" id="UP000186465">
    <property type="component" value="Unassembled WGS sequence"/>
</dbReference>
<accession>A0A1Q5PJ51</accession>
<reference evidence="3" key="1">
    <citation type="submission" date="2016-11" db="EMBL/GenBank/DDBJ databases">
        <title>Actinomyces gypaetusis sp. nov. isolated from Gypaetus barbatus in Qinghai Tibet Plateau China.</title>
        <authorList>
            <person name="Meng X."/>
        </authorList>
    </citation>
    <scope>NUCLEOTIDE SEQUENCE [LARGE SCALE GENOMIC DNA]</scope>
    <source>
        <strain evidence="3">DSM 15383</strain>
    </source>
</reference>
<dbReference type="EMBL" id="MPDM01000014">
    <property type="protein sequence ID" value="OKL45878.1"/>
    <property type="molecule type" value="Genomic_DNA"/>
</dbReference>
<dbReference type="AlphaFoldDB" id="A0A1Q5PJ51"/>
<feature type="region of interest" description="Disordered" evidence="1">
    <location>
        <begin position="1"/>
        <end position="79"/>
    </location>
</feature>
<gene>
    <name evidence="2" type="ORF">BM477_07945</name>
</gene>
<evidence type="ECO:0000313" key="3">
    <source>
        <dbReference type="Proteomes" id="UP000186465"/>
    </source>
</evidence>
<evidence type="ECO:0000256" key="1">
    <source>
        <dbReference type="SAM" id="MobiDB-lite"/>
    </source>
</evidence>
<organism evidence="2 3">
    <name type="scientific">Boudabousia marimammalium</name>
    <dbReference type="NCBI Taxonomy" id="156892"/>
    <lineage>
        <taxon>Bacteria</taxon>
        <taxon>Bacillati</taxon>
        <taxon>Actinomycetota</taxon>
        <taxon>Actinomycetes</taxon>
        <taxon>Actinomycetales</taxon>
        <taxon>Actinomycetaceae</taxon>
        <taxon>Boudabousia</taxon>
    </lineage>
</organism>
<keyword evidence="3" id="KW-1185">Reference proteome</keyword>
<protein>
    <submittedName>
        <fullName evidence="2">Uncharacterized protein</fullName>
    </submittedName>
</protein>
<comment type="caution">
    <text evidence="2">The sequence shown here is derived from an EMBL/GenBank/DDBJ whole genome shotgun (WGS) entry which is preliminary data.</text>
</comment>
<proteinExistence type="predicted"/>
<evidence type="ECO:0000313" key="2">
    <source>
        <dbReference type="EMBL" id="OKL45878.1"/>
    </source>
</evidence>